<dbReference type="AlphaFoldDB" id="A0A0F9TJJ2"/>
<dbReference type="EMBL" id="LAZR01001637">
    <property type="protein sequence ID" value="KKN41613.1"/>
    <property type="molecule type" value="Genomic_DNA"/>
</dbReference>
<comment type="caution">
    <text evidence="1">The sequence shown here is derived from an EMBL/GenBank/DDBJ whole genome shotgun (WGS) entry which is preliminary data.</text>
</comment>
<reference evidence="1" key="1">
    <citation type="journal article" date="2015" name="Nature">
        <title>Complex archaea that bridge the gap between prokaryotes and eukaryotes.</title>
        <authorList>
            <person name="Spang A."/>
            <person name="Saw J.H."/>
            <person name="Jorgensen S.L."/>
            <person name="Zaremba-Niedzwiedzka K."/>
            <person name="Martijn J."/>
            <person name="Lind A.E."/>
            <person name="van Eijk R."/>
            <person name="Schleper C."/>
            <person name="Guy L."/>
            <person name="Ettema T.J."/>
        </authorList>
    </citation>
    <scope>NUCLEOTIDE SEQUENCE</scope>
</reference>
<organism evidence="1">
    <name type="scientific">marine sediment metagenome</name>
    <dbReference type="NCBI Taxonomy" id="412755"/>
    <lineage>
        <taxon>unclassified sequences</taxon>
        <taxon>metagenomes</taxon>
        <taxon>ecological metagenomes</taxon>
    </lineage>
</organism>
<name>A0A0F9TJJ2_9ZZZZ</name>
<gene>
    <name evidence="1" type="ORF">LCGC14_0721460</name>
</gene>
<evidence type="ECO:0000313" key="1">
    <source>
        <dbReference type="EMBL" id="KKN41613.1"/>
    </source>
</evidence>
<sequence>MSTSEVAKISIETGQTLVAYAVMTDAGDHQIFSLGTIWSGKSGFTPIVRPDGIVSGRNVLSIHASNDTITIGGFTAYVKGVLYTVAATTDTFTRGTGPGKAKVISITMDCAGAKAVVPGEEGAGAAYSEVRAAAGGPPLIPVSSVEIGQIRTTVSTAQAVTAAEIFQVVGTHSERFDFPNWDEKNLGDGINAASSAEQQSHIKLTSALNPDHVGPTYKNVYVQYYTPVFAELQKTLDHVPADNAHSISSTQYYNGTIGSSATTLGAGSFTALLSDAISDAIIAEQDQIITVKFLPDRNKAPFILTQGKLGLARTFPVTEQNQVAVTVAAESKSASFLS</sequence>
<accession>A0A0F9TJJ2</accession>
<proteinExistence type="predicted"/>
<protein>
    <submittedName>
        <fullName evidence="1">Uncharacterized protein</fullName>
    </submittedName>
</protein>